<evidence type="ECO:0000259" key="1">
    <source>
        <dbReference type="Pfam" id="PF00814"/>
    </source>
</evidence>
<organism evidence="2 3">
    <name type="scientific">Granulibacter bethesdensis</name>
    <dbReference type="NCBI Taxonomy" id="364410"/>
    <lineage>
        <taxon>Bacteria</taxon>
        <taxon>Pseudomonadati</taxon>
        <taxon>Pseudomonadota</taxon>
        <taxon>Alphaproteobacteria</taxon>
        <taxon>Acetobacterales</taxon>
        <taxon>Acetobacteraceae</taxon>
        <taxon>Granulibacter</taxon>
    </lineage>
</organism>
<dbReference type="Proteomes" id="UP000182373">
    <property type="component" value="Chromosome"/>
</dbReference>
<dbReference type="InterPro" id="IPR043129">
    <property type="entry name" value="ATPase_NBD"/>
</dbReference>
<dbReference type="SUPFAM" id="SSF53067">
    <property type="entry name" value="Actin-like ATPase domain"/>
    <property type="match status" value="1"/>
</dbReference>
<name>A0AAC9K8U3_9PROT</name>
<dbReference type="Gene3D" id="3.30.420.40">
    <property type="match status" value="1"/>
</dbReference>
<sequence>MRGRPLRHRIGNGSVFGYGGIMNTLVFNSRSAGADVAWVADGTVLVCRSAEVQDAASRLPVLAAEILDEMERTYPDSRQPDAVIASIGPGSFTGIRAALAVAQGYALGAGLRLAGVAVDEALAVMEPPEPGYTLWTVIPARREHIYLNNGAGFVVVPLDGITGLPVSGSRIWLTGAAAESCAGLLSGRPDLHLRVGAVQEPDVMALDRVGRARLSGAIASRPALPVYAEEARIKAGTVRPAPRA</sequence>
<evidence type="ECO:0000313" key="3">
    <source>
        <dbReference type="Proteomes" id="UP000182373"/>
    </source>
</evidence>
<protein>
    <submittedName>
        <fullName evidence="2">Glycoprotease family protein</fullName>
    </submittedName>
</protein>
<dbReference type="AlphaFoldDB" id="A0AAC9K8U3"/>
<dbReference type="Pfam" id="PF00814">
    <property type="entry name" value="TsaD"/>
    <property type="match status" value="1"/>
</dbReference>
<feature type="domain" description="Gcp-like" evidence="1">
    <location>
        <begin position="58"/>
        <end position="150"/>
    </location>
</feature>
<evidence type="ECO:0000313" key="2">
    <source>
        <dbReference type="EMBL" id="APH53622.1"/>
    </source>
</evidence>
<gene>
    <name evidence="2" type="ORF">GbCGDNIH9_0386</name>
</gene>
<accession>A0AAC9K8U3</accession>
<dbReference type="EMBL" id="CP018191">
    <property type="protein sequence ID" value="APH53622.1"/>
    <property type="molecule type" value="Genomic_DNA"/>
</dbReference>
<proteinExistence type="predicted"/>
<reference evidence="3" key="1">
    <citation type="submission" date="2016-11" db="EMBL/GenBank/DDBJ databases">
        <title>Comparative genomic and phenotypic analysis of Granulibacter bethesdensis clinical isolates from patients with chronic granulomatous disease.</title>
        <authorList>
            <person name="Zarember K.A."/>
            <person name="Porcella S.F."/>
            <person name="Chu J."/>
            <person name="Ding L."/>
            <person name="Dahlstrom E."/>
            <person name="Barbian K."/>
            <person name="Martens C."/>
            <person name="Sykora L."/>
            <person name="Kramer S."/>
            <person name="Pettinato A.M."/>
            <person name="Hong H."/>
            <person name="Wald G."/>
            <person name="Berg L.J."/>
            <person name="Rogge L.S."/>
            <person name="Greenberg D.E."/>
            <person name="Falcone E.L."/>
            <person name="Neves J.F."/>
            <person name="Simoes M.J."/>
            <person name="Casal M."/>
            <person name="Rodriguez-Lopez F.C."/>
            <person name="Zelazny A."/>
            <person name="Gallin J.I."/>
            <person name="Holland S.M."/>
        </authorList>
    </citation>
    <scope>NUCLEOTIDE SEQUENCE [LARGE SCALE GENOMIC DNA]</scope>
    <source>
        <strain evidence="3">NIH9.1</strain>
    </source>
</reference>
<dbReference type="InterPro" id="IPR000905">
    <property type="entry name" value="Gcp-like_dom"/>
</dbReference>